<reference evidence="1" key="1">
    <citation type="journal article" date="2014" name="Front. Microbiol.">
        <title>High frequency of phylogenetically diverse reductive dehalogenase-homologous genes in deep subseafloor sedimentary metagenomes.</title>
        <authorList>
            <person name="Kawai M."/>
            <person name="Futagami T."/>
            <person name="Toyoda A."/>
            <person name="Takaki Y."/>
            <person name="Nishi S."/>
            <person name="Hori S."/>
            <person name="Arai W."/>
            <person name="Tsubouchi T."/>
            <person name="Morono Y."/>
            <person name="Uchiyama I."/>
            <person name="Ito T."/>
            <person name="Fujiyama A."/>
            <person name="Inagaki F."/>
            <person name="Takami H."/>
        </authorList>
    </citation>
    <scope>NUCLEOTIDE SEQUENCE</scope>
    <source>
        <strain evidence="1">Expedition CK06-06</strain>
    </source>
</reference>
<dbReference type="AlphaFoldDB" id="X1F0I5"/>
<feature type="non-terminal residue" evidence="1">
    <location>
        <position position="71"/>
    </location>
</feature>
<accession>X1F0I5</accession>
<comment type="caution">
    <text evidence="1">The sequence shown here is derived from an EMBL/GenBank/DDBJ whole genome shotgun (WGS) entry which is preliminary data.</text>
</comment>
<proteinExistence type="predicted"/>
<dbReference type="EMBL" id="BARU01000872">
    <property type="protein sequence ID" value="GAH26075.1"/>
    <property type="molecule type" value="Genomic_DNA"/>
</dbReference>
<sequence>MAHHSTSIEGNPLTLEQVKKLLIGNKIAAWEKDKNEVLNYVRVLEYIDKLGEKKVKEITEDIILKIHQLNT</sequence>
<evidence type="ECO:0000313" key="1">
    <source>
        <dbReference type="EMBL" id="GAH26075.1"/>
    </source>
</evidence>
<dbReference type="InterPro" id="IPR036597">
    <property type="entry name" value="Fido-like_dom_sf"/>
</dbReference>
<dbReference type="Gene3D" id="1.10.3290.10">
    <property type="entry name" value="Fido-like domain"/>
    <property type="match status" value="1"/>
</dbReference>
<name>X1F0I5_9ZZZZ</name>
<organism evidence="1">
    <name type="scientific">marine sediment metagenome</name>
    <dbReference type="NCBI Taxonomy" id="412755"/>
    <lineage>
        <taxon>unclassified sequences</taxon>
        <taxon>metagenomes</taxon>
        <taxon>ecological metagenomes</taxon>
    </lineage>
</organism>
<gene>
    <name evidence="1" type="ORF">S03H2_02570</name>
</gene>
<protein>
    <submittedName>
        <fullName evidence="1">Uncharacterized protein</fullName>
    </submittedName>
</protein>